<proteinExistence type="predicted"/>
<dbReference type="OrthoDB" id="563561at2759"/>
<name>A0A835XKD9_9CHLO</name>
<feature type="compositionally biased region" description="Gly residues" evidence="1">
    <location>
        <begin position="156"/>
        <end position="192"/>
    </location>
</feature>
<dbReference type="EMBL" id="JAEHOE010000207">
    <property type="protein sequence ID" value="KAG2482690.1"/>
    <property type="molecule type" value="Genomic_DNA"/>
</dbReference>
<sequence length="753" mass="75288">MPPKDPSRGGGAGGGAGPAGAAASACWGAGTSTSAGAAPDSRPYALPASFLDLYKALPAMADALLSAAAATQPSTGRGGSSAAGRGRGGAGGRIAALREGKERLHALRLALEQLPAAAAPKPKPQLAAAVAELLTAHGAETAALLRLLAAALRPGGEGEGVRGGGGGSGSAGSGSSGSSGGGGGGGSGGSGGTLSAFGRRMTVEAASATSAGGGGAASGRLATCLEAALLTVSHCLGVLLDVPPPTLTGALAAVRAALRATCAEECARALAESRLLEHASRVLLLLQARGPQGRSGAGGGSMAAQVLLTSALTLREAVEPGRSPCSPALTAANVKAALGTTSAAAAGHLRSVLRGRCLQTAVLVYGVSSLSLVDQGPCYGLPPPLHSAGLALQERSGGHLRQLHPMAVDLLLRLLASTTAPPLLGAEASLELALRVGRALGGRALEGNDYVETDAVAAGVSLRPLPVADWRGFALAALECSRALLMRQRQTSARLEQWREQWWRQVENHAADSFDWPDQQRMYERVWTLVADPILTVWPDGCLDLDALPPSPTPEVAAALKAGLLLRLSVLNDLTCEALLAACAKARPGNGSSFALFLAPLLAYGEERQAAWLVVSLGRELSGREDEDEDGEEEGERERGMLVPRGASGAGAPGPLSQAASSFLVATAEALQRCRRLGPPAAAAPAEPYEAAAAAEAAGASTSGGHLADAGPPAAAAPPLPQLRRMAALAQERWGPLLAAQGAEGGEAGSQSG</sequence>
<feature type="region of interest" description="Disordered" evidence="1">
    <location>
        <begin position="1"/>
        <end position="24"/>
    </location>
</feature>
<evidence type="ECO:0000313" key="2">
    <source>
        <dbReference type="EMBL" id="KAG2482690.1"/>
    </source>
</evidence>
<gene>
    <name evidence="2" type="ORF">HYH03_018396</name>
</gene>
<feature type="compositionally biased region" description="Gly residues" evidence="1">
    <location>
        <begin position="76"/>
        <end position="92"/>
    </location>
</feature>
<feature type="region of interest" description="Disordered" evidence="1">
    <location>
        <begin position="70"/>
        <end position="92"/>
    </location>
</feature>
<feature type="region of interest" description="Disordered" evidence="1">
    <location>
        <begin position="156"/>
        <end position="194"/>
    </location>
</feature>
<accession>A0A835XKD9</accession>
<dbReference type="AlphaFoldDB" id="A0A835XKD9"/>
<feature type="region of interest" description="Disordered" evidence="1">
    <location>
        <begin position="695"/>
        <end position="719"/>
    </location>
</feature>
<feature type="region of interest" description="Disordered" evidence="1">
    <location>
        <begin position="621"/>
        <end position="655"/>
    </location>
</feature>
<dbReference type="PROSITE" id="PS51257">
    <property type="entry name" value="PROKAR_LIPOPROTEIN"/>
    <property type="match status" value="1"/>
</dbReference>
<protein>
    <submittedName>
        <fullName evidence="2">Uncharacterized protein</fullName>
    </submittedName>
</protein>
<dbReference type="Proteomes" id="UP000612055">
    <property type="component" value="Unassembled WGS sequence"/>
</dbReference>
<evidence type="ECO:0000256" key="1">
    <source>
        <dbReference type="SAM" id="MobiDB-lite"/>
    </source>
</evidence>
<feature type="compositionally biased region" description="Gly residues" evidence="1">
    <location>
        <begin position="8"/>
        <end position="18"/>
    </location>
</feature>
<comment type="caution">
    <text evidence="2">The sequence shown here is derived from an EMBL/GenBank/DDBJ whole genome shotgun (WGS) entry which is preliminary data.</text>
</comment>
<evidence type="ECO:0000313" key="3">
    <source>
        <dbReference type="Proteomes" id="UP000612055"/>
    </source>
</evidence>
<organism evidence="2 3">
    <name type="scientific">Edaphochlamys debaryana</name>
    <dbReference type="NCBI Taxonomy" id="47281"/>
    <lineage>
        <taxon>Eukaryota</taxon>
        <taxon>Viridiplantae</taxon>
        <taxon>Chlorophyta</taxon>
        <taxon>core chlorophytes</taxon>
        <taxon>Chlorophyceae</taxon>
        <taxon>CS clade</taxon>
        <taxon>Chlamydomonadales</taxon>
        <taxon>Chlamydomonadales incertae sedis</taxon>
        <taxon>Edaphochlamys</taxon>
    </lineage>
</organism>
<feature type="compositionally biased region" description="Acidic residues" evidence="1">
    <location>
        <begin position="625"/>
        <end position="635"/>
    </location>
</feature>
<keyword evidence="3" id="KW-1185">Reference proteome</keyword>
<reference evidence="2" key="1">
    <citation type="journal article" date="2020" name="bioRxiv">
        <title>Comparative genomics of Chlamydomonas.</title>
        <authorList>
            <person name="Craig R.J."/>
            <person name="Hasan A.R."/>
            <person name="Ness R.W."/>
            <person name="Keightley P.D."/>
        </authorList>
    </citation>
    <scope>NUCLEOTIDE SEQUENCE</scope>
    <source>
        <strain evidence="2">CCAP 11/70</strain>
    </source>
</reference>